<dbReference type="EMBL" id="CH479191">
    <property type="protein sequence ID" value="EDW26141.1"/>
    <property type="molecule type" value="Genomic_DNA"/>
</dbReference>
<gene>
    <name evidence="1" type="primary">Dper\GL25392</name>
    <name evidence="1" type="ORF">Dper_GL25392</name>
</gene>
<name>B4GU58_DROPE</name>
<protein>
    <submittedName>
        <fullName evidence="1">GL25392</fullName>
    </submittedName>
</protein>
<organism evidence="2">
    <name type="scientific">Drosophila persimilis</name>
    <name type="common">Fruit fly</name>
    <dbReference type="NCBI Taxonomy" id="7234"/>
    <lineage>
        <taxon>Eukaryota</taxon>
        <taxon>Metazoa</taxon>
        <taxon>Ecdysozoa</taxon>
        <taxon>Arthropoda</taxon>
        <taxon>Hexapoda</taxon>
        <taxon>Insecta</taxon>
        <taxon>Pterygota</taxon>
        <taxon>Neoptera</taxon>
        <taxon>Endopterygota</taxon>
        <taxon>Diptera</taxon>
        <taxon>Brachycera</taxon>
        <taxon>Muscomorpha</taxon>
        <taxon>Ephydroidea</taxon>
        <taxon>Drosophilidae</taxon>
        <taxon>Drosophila</taxon>
        <taxon>Sophophora</taxon>
    </lineage>
</organism>
<proteinExistence type="predicted"/>
<dbReference type="AlphaFoldDB" id="B4GU58"/>
<sequence>MSLLSVLGHKCVTSLSWNKNETHLAVQRDLFVLKATLHSSVWATIASCQYLLLVHEEDSTAGLYAITGPI</sequence>
<evidence type="ECO:0000313" key="1">
    <source>
        <dbReference type="EMBL" id="EDW26141.1"/>
    </source>
</evidence>
<accession>B4GU58</accession>
<keyword evidence="2" id="KW-1185">Reference proteome</keyword>
<dbReference type="HOGENOM" id="CLU_2760475_0_0_1"/>
<dbReference type="Proteomes" id="UP000008744">
    <property type="component" value="Unassembled WGS sequence"/>
</dbReference>
<evidence type="ECO:0000313" key="2">
    <source>
        <dbReference type="Proteomes" id="UP000008744"/>
    </source>
</evidence>
<reference evidence="1 2" key="1">
    <citation type="journal article" date="2007" name="Nature">
        <title>Evolution of genes and genomes on the Drosophila phylogeny.</title>
        <authorList>
            <consortium name="Drosophila 12 Genomes Consortium"/>
            <person name="Clark A.G."/>
            <person name="Eisen M.B."/>
            <person name="Smith D.R."/>
            <person name="Bergman C.M."/>
            <person name="Oliver B."/>
            <person name="Markow T.A."/>
            <person name="Kaufman T.C."/>
            <person name="Kellis M."/>
            <person name="Gelbart W."/>
            <person name="Iyer V.N."/>
            <person name="Pollard D.A."/>
            <person name="Sackton T.B."/>
            <person name="Larracuente A.M."/>
            <person name="Singh N.D."/>
            <person name="Abad J.P."/>
            <person name="Abt D.N."/>
            <person name="Adryan B."/>
            <person name="Aguade M."/>
            <person name="Akashi H."/>
            <person name="Anderson W.W."/>
            <person name="Aquadro C.F."/>
            <person name="Ardell D.H."/>
            <person name="Arguello R."/>
            <person name="Artieri C.G."/>
            <person name="Barbash D.A."/>
            <person name="Barker D."/>
            <person name="Barsanti P."/>
            <person name="Batterham P."/>
            <person name="Batzoglou S."/>
            <person name="Begun D."/>
            <person name="Bhutkar A."/>
            <person name="Blanco E."/>
            <person name="Bosak S.A."/>
            <person name="Bradley R.K."/>
            <person name="Brand A.D."/>
            <person name="Brent M.R."/>
            <person name="Brooks A.N."/>
            <person name="Brown R.H."/>
            <person name="Butlin R.K."/>
            <person name="Caggese C."/>
            <person name="Calvi B.R."/>
            <person name="Bernardo de Carvalho A."/>
            <person name="Caspi A."/>
            <person name="Castrezana S."/>
            <person name="Celniker S.E."/>
            <person name="Chang J.L."/>
            <person name="Chapple C."/>
            <person name="Chatterji S."/>
            <person name="Chinwalla A."/>
            <person name="Civetta A."/>
            <person name="Clifton S.W."/>
            <person name="Comeron J.M."/>
            <person name="Costello J.C."/>
            <person name="Coyne J.A."/>
            <person name="Daub J."/>
            <person name="David R.G."/>
            <person name="Delcher A.L."/>
            <person name="Delehaunty K."/>
            <person name="Do C.B."/>
            <person name="Ebling H."/>
            <person name="Edwards K."/>
            <person name="Eickbush T."/>
            <person name="Evans J.D."/>
            <person name="Filipski A."/>
            <person name="Findeiss S."/>
            <person name="Freyhult E."/>
            <person name="Fulton L."/>
            <person name="Fulton R."/>
            <person name="Garcia A.C."/>
            <person name="Gardiner A."/>
            <person name="Garfield D.A."/>
            <person name="Garvin B.E."/>
            <person name="Gibson G."/>
            <person name="Gilbert D."/>
            <person name="Gnerre S."/>
            <person name="Godfrey J."/>
            <person name="Good R."/>
            <person name="Gotea V."/>
            <person name="Gravely B."/>
            <person name="Greenberg A.J."/>
            <person name="Griffiths-Jones S."/>
            <person name="Gross S."/>
            <person name="Guigo R."/>
            <person name="Gustafson E.A."/>
            <person name="Haerty W."/>
            <person name="Hahn M.W."/>
            <person name="Halligan D.L."/>
            <person name="Halpern A.L."/>
            <person name="Halter G.M."/>
            <person name="Han M.V."/>
            <person name="Heger A."/>
            <person name="Hillier L."/>
            <person name="Hinrichs A.S."/>
            <person name="Holmes I."/>
            <person name="Hoskins R.A."/>
            <person name="Hubisz M.J."/>
            <person name="Hultmark D."/>
            <person name="Huntley M.A."/>
            <person name="Jaffe D.B."/>
            <person name="Jagadeeshan S."/>
            <person name="Jeck W.R."/>
            <person name="Johnson J."/>
            <person name="Jones C.D."/>
            <person name="Jordan W.C."/>
            <person name="Karpen G.H."/>
            <person name="Kataoka E."/>
            <person name="Keightley P.D."/>
            <person name="Kheradpour P."/>
            <person name="Kirkness E.F."/>
            <person name="Koerich L.B."/>
            <person name="Kristiansen K."/>
            <person name="Kudrna D."/>
            <person name="Kulathinal R.J."/>
            <person name="Kumar S."/>
            <person name="Kwok R."/>
            <person name="Lander E."/>
            <person name="Langley C.H."/>
            <person name="Lapoint R."/>
            <person name="Lazzaro B.P."/>
            <person name="Lee S.J."/>
            <person name="Levesque L."/>
            <person name="Li R."/>
            <person name="Lin C.F."/>
            <person name="Lin M.F."/>
            <person name="Lindblad-Toh K."/>
            <person name="Llopart A."/>
            <person name="Long M."/>
            <person name="Low L."/>
            <person name="Lozovsky E."/>
            <person name="Lu J."/>
            <person name="Luo M."/>
            <person name="Machado C.A."/>
            <person name="Makalowski W."/>
            <person name="Marzo M."/>
            <person name="Matsuda M."/>
            <person name="Matzkin L."/>
            <person name="McAllister B."/>
            <person name="McBride C.S."/>
            <person name="McKernan B."/>
            <person name="McKernan K."/>
            <person name="Mendez-Lago M."/>
            <person name="Minx P."/>
            <person name="Mollenhauer M.U."/>
            <person name="Montooth K."/>
            <person name="Mount S.M."/>
            <person name="Mu X."/>
            <person name="Myers E."/>
            <person name="Negre B."/>
            <person name="Newfeld S."/>
            <person name="Nielsen R."/>
            <person name="Noor M.A."/>
            <person name="O'Grady P."/>
            <person name="Pachter L."/>
            <person name="Papaceit M."/>
            <person name="Parisi M.J."/>
            <person name="Parisi M."/>
            <person name="Parts L."/>
            <person name="Pedersen J.S."/>
            <person name="Pesole G."/>
            <person name="Phillippy A.M."/>
            <person name="Ponting C.P."/>
            <person name="Pop M."/>
            <person name="Porcelli D."/>
            <person name="Powell J.R."/>
            <person name="Prohaska S."/>
            <person name="Pruitt K."/>
            <person name="Puig M."/>
            <person name="Quesneville H."/>
            <person name="Ram K.R."/>
            <person name="Rand D."/>
            <person name="Rasmussen M.D."/>
            <person name="Reed L.K."/>
            <person name="Reenan R."/>
            <person name="Reily A."/>
            <person name="Remington K.A."/>
            <person name="Rieger T.T."/>
            <person name="Ritchie M.G."/>
            <person name="Robin C."/>
            <person name="Rogers Y.H."/>
            <person name="Rohde C."/>
            <person name="Rozas J."/>
            <person name="Rubenfield M.J."/>
            <person name="Ruiz A."/>
            <person name="Russo S."/>
            <person name="Salzberg S.L."/>
            <person name="Sanchez-Gracia A."/>
            <person name="Saranga D.J."/>
            <person name="Sato H."/>
            <person name="Schaeffer S.W."/>
            <person name="Schatz M.C."/>
            <person name="Schlenke T."/>
            <person name="Schwartz R."/>
            <person name="Segarra C."/>
            <person name="Singh R.S."/>
            <person name="Sirot L."/>
            <person name="Sirota M."/>
            <person name="Sisneros N.B."/>
            <person name="Smith C.D."/>
            <person name="Smith T.F."/>
            <person name="Spieth J."/>
            <person name="Stage D.E."/>
            <person name="Stark A."/>
            <person name="Stephan W."/>
            <person name="Strausberg R.L."/>
            <person name="Strempel S."/>
            <person name="Sturgill D."/>
            <person name="Sutton G."/>
            <person name="Sutton G.G."/>
            <person name="Tao W."/>
            <person name="Teichmann S."/>
            <person name="Tobari Y.N."/>
            <person name="Tomimura Y."/>
            <person name="Tsolas J.M."/>
            <person name="Valente V.L."/>
            <person name="Venter E."/>
            <person name="Venter J.C."/>
            <person name="Vicario S."/>
            <person name="Vieira F.G."/>
            <person name="Vilella A.J."/>
            <person name="Villasante A."/>
            <person name="Walenz B."/>
            <person name="Wang J."/>
            <person name="Wasserman M."/>
            <person name="Watts T."/>
            <person name="Wilson D."/>
            <person name="Wilson R.K."/>
            <person name="Wing R.A."/>
            <person name="Wolfner M.F."/>
            <person name="Wong A."/>
            <person name="Wong G.K."/>
            <person name="Wu C.I."/>
            <person name="Wu G."/>
            <person name="Yamamoto D."/>
            <person name="Yang H.P."/>
            <person name="Yang S.P."/>
            <person name="Yorke J.A."/>
            <person name="Yoshida K."/>
            <person name="Zdobnov E."/>
            <person name="Zhang P."/>
            <person name="Zhang Y."/>
            <person name="Zimin A.V."/>
            <person name="Baldwin J."/>
            <person name="Abdouelleil A."/>
            <person name="Abdulkadir J."/>
            <person name="Abebe A."/>
            <person name="Abera B."/>
            <person name="Abreu J."/>
            <person name="Acer S.C."/>
            <person name="Aftuck L."/>
            <person name="Alexander A."/>
            <person name="An P."/>
            <person name="Anderson E."/>
            <person name="Anderson S."/>
            <person name="Arachi H."/>
            <person name="Azer M."/>
            <person name="Bachantsang P."/>
            <person name="Barry A."/>
            <person name="Bayul T."/>
            <person name="Berlin A."/>
            <person name="Bessette D."/>
            <person name="Bloom T."/>
            <person name="Blye J."/>
            <person name="Boguslavskiy L."/>
            <person name="Bonnet C."/>
            <person name="Boukhgalter B."/>
            <person name="Bourzgui I."/>
            <person name="Brown A."/>
            <person name="Cahill P."/>
            <person name="Channer S."/>
            <person name="Cheshatsang Y."/>
            <person name="Chuda L."/>
            <person name="Citroen M."/>
            <person name="Collymore A."/>
            <person name="Cooke P."/>
            <person name="Costello M."/>
            <person name="D'Aco K."/>
            <person name="Daza R."/>
            <person name="De Haan G."/>
            <person name="DeGray S."/>
            <person name="DeMaso C."/>
            <person name="Dhargay N."/>
            <person name="Dooley K."/>
            <person name="Dooley E."/>
            <person name="Doricent M."/>
            <person name="Dorje P."/>
            <person name="Dorjee K."/>
            <person name="Dupes A."/>
            <person name="Elong R."/>
            <person name="Falk J."/>
            <person name="Farina A."/>
            <person name="Faro S."/>
            <person name="Ferguson D."/>
            <person name="Fisher S."/>
            <person name="Foley C.D."/>
            <person name="Franke A."/>
            <person name="Friedrich D."/>
            <person name="Gadbois L."/>
            <person name="Gearin G."/>
            <person name="Gearin C.R."/>
            <person name="Giannoukos G."/>
            <person name="Goode T."/>
            <person name="Graham J."/>
            <person name="Grandbois E."/>
            <person name="Grewal S."/>
            <person name="Gyaltsen K."/>
            <person name="Hafez N."/>
            <person name="Hagos B."/>
            <person name="Hall J."/>
            <person name="Henson C."/>
            <person name="Hollinger A."/>
            <person name="Honan T."/>
            <person name="Huard M.D."/>
            <person name="Hughes L."/>
            <person name="Hurhula B."/>
            <person name="Husby M.E."/>
            <person name="Kamat A."/>
            <person name="Kanga B."/>
            <person name="Kashin S."/>
            <person name="Khazanovich D."/>
            <person name="Kisner P."/>
            <person name="Lance K."/>
            <person name="Lara M."/>
            <person name="Lee W."/>
            <person name="Lennon N."/>
            <person name="Letendre F."/>
            <person name="LeVine R."/>
            <person name="Lipovsky A."/>
            <person name="Liu X."/>
            <person name="Liu J."/>
            <person name="Liu S."/>
            <person name="Lokyitsang T."/>
            <person name="Lokyitsang Y."/>
            <person name="Lubonja R."/>
            <person name="Lui A."/>
            <person name="MacDonald P."/>
            <person name="Magnisalis V."/>
            <person name="Maru K."/>
            <person name="Matthews C."/>
            <person name="McCusker W."/>
            <person name="McDonough S."/>
            <person name="Mehta T."/>
            <person name="Meldrim J."/>
            <person name="Meneus L."/>
            <person name="Mihai O."/>
            <person name="Mihalev A."/>
            <person name="Mihova T."/>
            <person name="Mittelman R."/>
            <person name="Mlenga V."/>
            <person name="Montmayeur A."/>
            <person name="Mulrain L."/>
            <person name="Navidi A."/>
            <person name="Naylor J."/>
            <person name="Negash T."/>
            <person name="Nguyen T."/>
            <person name="Nguyen N."/>
            <person name="Nicol R."/>
            <person name="Norbu C."/>
            <person name="Norbu N."/>
            <person name="Novod N."/>
            <person name="O'Neill B."/>
            <person name="Osman S."/>
            <person name="Markiewicz E."/>
            <person name="Oyono O.L."/>
            <person name="Patti C."/>
            <person name="Phunkhang P."/>
            <person name="Pierre F."/>
            <person name="Priest M."/>
            <person name="Raghuraman S."/>
            <person name="Rege F."/>
            <person name="Reyes R."/>
            <person name="Rise C."/>
            <person name="Rogov P."/>
            <person name="Ross K."/>
            <person name="Ryan E."/>
            <person name="Settipalli S."/>
            <person name="Shea T."/>
            <person name="Sherpa N."/>
            <person name="Shi L."/>
            <person name="Shih D."/>
            <person name="Sparrow T."/>
            <person name="Spaulding J."/>
            <person name="Stalker J."/>
            <person name="Stange-Thomann N."/>
            <person name="Stavropoulos S."/>
            <person name="Stone C."/>
            <person name="Strader C."/>
            <person name="Tesfaye S."/>
            <person name="Thomson T."/>
            <person name="Thoulutsang Y."/>
            <person name="Thoulutsang D."/>
            <person name="Topham K."/>
            <person name="Topping I."/>
            <person name="Tsamla T."/>
            <person name="Vassiliev H."/>
            <person name="Vo A."/>
            <person name="Wangchuk T."/>
            <person name="Wangdi T."/>
            <person name="Weiand M."/>
            <person name="Wilkinson J."/>
            <person name="Wilson A."/>
            <person name="Yadav S."/>
            <person name="Young G."/>
            <person name="Yu Q."/>
            <person name="Zembek L."/>
            <person name="Zhong D."/>
            <person name="Zimmer A."/>
            <person name="Zwirko Z."/>
            <person name="Jaffe D.B."/>
            <person name="Alvarez P."/>
            <person name="Brockman W."/>
            <person name="Butler J."/>
            <person name="Chin C."/>
            <person name="Gnerre S."/>
            <person name="Grabherr M."/>
            <person name="Kleber M."/>
            <person name="Mauceli E."/>
            <person name="MacCallum I."/>
        </authorList>
    </citation>
    <scope>NUCLEOTIDE SEQUENCE [LARGE SCALE GENOMIC DNA]</scope>
    <source>
        <strain evidence="2">MSH-3 / Tucson 14011-0111.49</strain>
    </source>
</reference>